<dbReference type="PIRSF" id="PIRSF038928">
    <property type="entry name" value="Catalase_clade1-3"/>
    <property type="match status" value="1"/>
</dbReference>
<feature type="binding site" description="axial binding residue" evidence="12">
    <location>
        <position position="349"/>
    </location>
    <ligand>
        <name>heme</name>
        <dbReference type="ChEBI" id="CHEBI:30413"/>
    </ligand>
    <ligandPart>
        <name>Fe</name>
        <dbReference type="ChEBI" id="CHEBI:18248"/>
    </ligandPart>
</feature>
<organism evidence="16 17">
    <name type="scientific">Fluviispira multicolorata</name>
    <dbReference type="NCBI Taxonomy" id="2654512"/>
    <lineage>
        <taxon>Bacteria</taxon>
        <taxon>Pseudomonadati</taxon>
        <taxon>Bdellovibrionota</taxon>
        <taxon>Oligoflexia</taxon>
        <taxon>Silvanigrellales</taxon>
        <taxon>Silvanigrellaceae</taxon>
        <taxon>Fluviispira</taxon>
    </lineage>
</organism>
<dbReference type="GO" id="GO:0046872">
    <property type="term" value="F:metal ion binding"/>
    <property type="evidence" value="ECO:0007669"/>
    <property type="project" value="UniProtKB-KW"/>
</dbReference>
<feature type="active site" evidence="11">
    <location>
        <position position="142"/>
    </location>
</feature>
<sequence length="499" mass="56379">MSVRNKSKVTASPKGKLHQTISTNSGAPIPSNEHLLTAGDRGPALLQDYFFIEKIAHFDRERIPERVVHAKGAGAFGYFEVTHEVSKYTKADFLREVGLKTDIFVRFSTVGGEKGSSDFDRDPRGFAIKFYTQEGNYDLVGNNLPVFFIRDPLKFPDMVHTHKRNPQSNLKDANAFWDFNSLSPETVHMLTMLFSDRGTPKTYRNMHGFGVHTFKFVNKKNESFFIKWHLKTDAGIQTYSASEAAHADVDGATRDLFEHIKKGGKATWKVYIQVMPTKEANTYKYNPFDPTKVWLYSDYPLIPVGKLILNRNPENFFQDVEQAAFTPANLVPGIEASPDKLLQGRIFSYADTQRHRLGPNYALLPVNCPYSKKISNYQRDGAMRIDGNGGSTINYSPNSYGGPRSNPLTTEQPIALVGNSGRTEYPKKDDFVQAGLLYEVFSEEEKKALTSNIAGHMKPVEKEIKVRQLSYFYQANKDYALRIANILGISEKEIKAYMS</sequence>
<feature type="active site" evidence="11">
    <location>
        <position position="69"/>
    </location>
</feature>
<dbReference type="EC" id="1.11.1.6" evidence="3 13"/>
<dbReference type="GO" id="GO:0004096">
    <property type="term" value="F:catalase activity"/>
    <property type="evidence" value="ECO:0007669"/>
    <property type="project" value="UniProtKB-EC"/>
</dbReference>
<evidence type="ECO:0000256" key="10">
    <source>
        <dbReference type="ARBA" id="ARBA00049254"/>
    </source>
</evidence>
<evidence type="ECO:0000256" key="7">
    <source>
        <dbReference type="ARBA" id="ARBA00023002"/>
    </source>
</evidence>
<dbReference type="SMART" id="SM01060">
    <property type="entry name" value="Catalase"/>
    <property type="match status" value="1"/>
</dbReference>
<dbReference type="EMBL" id="WFLN01000005">
    <property type="protein sequence ID" value="KAB8032133.1"/>
    <property type="molecule type" value="Genomic_DNA"/>
</dbReference>
<dbReference type="PROSITE" id="PS00437">
    <property type="entry name" value="CATALASE_1"/>
    <property type="match status" value="1"/>
</dbReference>
<dbReference type="CDD" id="cd08156">
    <property type="entry name" value="catalase_clade_3"/>
    <property type="match status" value="1"/>
</dbReference>
<evidence type="ECO:0000256" key="11">
    <source>
        <dbReference type="PIRSR" id="PIRSR038928-1"/>
    </source>
</evidence>
<evidence type="ECO:0000313" key="17">
    <source>
        <dbReference type="Proteomes" id="UP000442694"/>
    </source>
</evidence>
<evidence type="ECO:0000256" key="12">
    <source>
        <dbReference type="PIRSR" id="PIRSR038928-2"/>
    </source>
</evidence>
<comment type="catalytic activity">
    <reaction evidence="10 13">
        <text>2 H2O2 = O2 + 2 H2O</text>
        <dbReference type="Rhea" id="RHEA:20309"/>
        <dbReference type="ChEBI" id="CHEBI:15377"/>
        <dbReference type="ChEBI" id="CHEBI:15379"/>
        <dbReference type="ChEBI" id="CHEBI:16240"/>
        <dbReference type="EC" id="1.11.1.6"/>
    </reaction>
</comment>
<dbReference type="InterPro" id="IPR010582">
    <property type="entry name" value="Catalase_immune_responsive"/>
</dbReference>
<evidence type="ECO:0000256" key="6">
    <source>
        <dbReference type="ARBA" id="ARBA00022723"/>
    </source>
</evidence>
<name>A0A833JDY1_9BACT</name>
<evidence type="ECO:0000256" key="13">
    <source>
        <dbReference type="RuleBase" id="RU000498"/>
    </source>
</evidence>
<protein>
    <recommendedName>
        <fullName evidence="3 13">Catalase</fullName>
        <ecNumber evidence="3 13">1.11.1.6</ecNumber>
    </recommendedName>
</protein>
<dbReference type="Pfam" id="PF00199">
    <property type="entry name" value="Catalase"/>
    <property type="match status" value="1"/>
</dbReference>
<keyword evidence="17" id="KW-1185">Reference proteome</keyword>
<dbReference type="PROSITE" id="PS51402">
    <property type="entry name" value="CATALASE_3"/>
    <property type="match status" value="1"/>
</dbReference>
<accession>A0A833JDY1</accession>
<dbReference type="FunFam" id="2.40.180.10:FF:000001">
    <property type="entry name" value="Catalase"/>
    <property type="match status" value="1"/>
</dbReference>
<evidence type="ECO:0000256" key="3">
    <source>
        <dbReference type="ARBA" id="ARBA00012314"/>
    </source>
</evidence>
<evidence type="ECO:0000259" key="15">
    <source>
        <dbReference type="SMART" id="SM01060"/>
    </source>
</evidence>
<evidence type="ECO:0000256" key="2">
    <source>
        <dbReference type="ARBA" id="ARBA00005329"/>
    </source>
</evidence>
<evidence type="ECO:0000256" key="5">
    <source>
        <dbReference type="ARBA" id="ARBA00022617"/>
    </source>
</evidence>
<dbReference type="Pfam" id="PF06628">
    <property type="entry name" value="Catalase-rel"/>
    <property type="match status" value="1"/>
</dbReference>
<dbReference type="PANTHER" id="PTHR11465">
    <property type="entry name" value="CATALASE"/>
    <property type="match status" value="1"/>
</dbReference>
<comment type="cofactor">
    <cofactor evidence="1 12">
        <name>heme</name>
        <dbReference type="ChEBI" id="CHEBI:30413"/>
    </cofactor>
</comment>
<feature type="region of interest" description="Disordered" evidence="14">
    <location>
        <begin position="1"/>
        <end position="34"/>
    </location>
</feature>
<evidence type="ECO:0000256" key="14">
    <source>
        <dbReference type="SAM" id="MobiDB-lite"/>
    </source>
</evidence>
<dbReference type="InterPro" id="IPR040333">
    <property type="entry name" value="Catalase_3"/>
</dbReference>
<dbReference type="Gene3D" id="2.40.180.10">
    <property type="entry name" value="Catalase core domain"/>
    <property type="match status" value="1"/>
</dbReference>
<evidence type="ECO:0000313" key="16">
    <source>
        <dbReference type="EMBL" id="KAB8032133.1"/>
    </source>
</evidence>
<dbReference type="GO" id="GO:0042744">
    <property type="term" value="P:hydrogen peroxide catabolic process"/>
    <property type="evidence" value="ECO:0007669"/>
    <property type="project" value="UniProtKB-KW"/>
</dbReference>
<keyword evidence="6 12" id="KW-0479">Metal-binding</keyword>
<dbReference type="GO" id="GO:0005737">
    <property type="term" value="C:cytoplasm"/>
    <property type="evidence" value="ECO:0007669"/>
    <property type="project" value="TreeGrafter"/>
</dbReference>
<dbReference type="Proteomes" id="UP000442694">
    <property type="component" value="Unassembled WGS sequence"/>
</dbReference>
<keyword evidence="7 13" id="KW-0560">Oxidoreductase</keyword>
<dbReference type="InterPro" id="IPR018028">
    <property type="entry name" value="Catalase"/>
</dbReference>
<evidence type="ECO:0000256" key="9">
    <source>
        <dbReference type="ARBA" id="ARBA00023324"/>
    </source>
</evidence>
<dbReference type="GO" id="GO:0042542">
    <property type="term" value="P:response to hydrogen peroxide"/>
    <property type="evidence" value="ECO:0007669"/>
    <property type="project" value="TreeGrafter"/>
</dbReference>
<dbReference type="InterPro" id="IPR011614">
    <property type="entry name" value="Catalase_core"/>
</dbReference>
<comment type="similarity">
    <text evidence="2 13">Belongs to the catalase family.</text>
</comment>
<keyword evidence="5 12" id="KW-0349">Heme</keyword>
<evidence type="ECO:0000256" key="8">
    <source>
        <dbReference type="ARBA" id="ARBA00023004"/>
    </source>
</evidence>
<feature type="domain" description="Catalase core" evidence="15">
    <location>
        <begin position="22"/>
        <end position="404"/>
    </location>
</feature>
<dbReference type="GO" id="GO:0020037">
    <property type="term" value="F:heme binding"/>
    <property type="evidence" value="ECO:0007669"/>
    <property type="project" value="InterPro"/>
</dbReference>
<dbReference type="InterPro" id="IPR020835">
    <property type="entry name" value="Catalase_sf"/>
</dbReference>
<dbReference type="SUPFAM" id="SSF56634">
    <property type="entry name" value="Heme-dependent catalase-like"/>
    <property type="match status" value="1"/>
</dbReference>
<evidence type="ECO:0000256" key="4">
    <source>
        <dbReference type="ARBA" id="ARBA00022559"/>
    </source>
</evidence>
<dbReference type="PRINTS" id="PR00067">
    <property type="entry name" value="CATALASE"/>
</dbReference>
<evidence type="ECO:0000256" key="1">
    <source>
        <dbReference type="ARBA" id="ARBA00001971"/>
    </source>
</evidence>
<keyword evidence="8 12" id="KW-0408">Iron</keyword>
<dbReference type="InterPro" id="IPR002226">
    <property type="entry name" value="Catalase_haem_BS"/>
</dbReference>
<dbReference type="AlphaFoldDB" id="A0A833JDY1"/>
<reference evidence="16 17" key="1">
    <citation type="submission" date="2019-10" db="EMBL/GenBank/DDBJ databases">
        <title>New genus of Silvanigrellaceae.</title>
        <authorList>
            <person name="Pitt A."/>
            <person name="Hahn M.W."/>
        </authorList>
    </citation>
    <scope>NUCLEOTIDE SEQUENCE [LARGE SCALE GENOMIC DNA]</scope>
    <source>
        <strain evidence="16 17">33A1-SZDP</strain>
    </source>
</reference>
<keyword evidence="9 13" id="KW-0376">Hydrogen peroxide</keyword>
<gene>
    <name evidence="16" type="ORF">GCL57_05665</name>
</gene>
<dbReference type="PROSITE" id="PS00438">
    <property type="entry name" value="CATALASE_2"/>
    <property type="match status" value="1"/>
</dbReference>
<dbReference type="InterPro" id="IPR024708">
    <property type="entry name" value="Catalase_AS"/>
</dbReference>
<proteinExistence type="inferred from homology"/>
<comment type="caution">
    <text evidence="16">The sequence shown here is derived from an EMBL/GenBank/DDBJ whole genome shotgun (WGS) entry which is preliminary data.</text>
</comment>
<keyword evidence="4 13" id="KW-0575">Peroxidase</keyword>
<dbReference type="InterPro" id="IPR024711">
    <property type="entry name" value="Catalase_clade1/3"/>
</dbReference>
<dbReference type="RefSeq" id="WP_152212333.1">
    <property type="nucleotide sequence ID" value="NZ_WFLN01000005.1"/>
</dbReference>